<reference evidence="2 3" key="2">
    <citation type="submission" date="2020-08" db="EMBL/GenBank/DDBJ databases">
        <authorList>
            <person name="Ueki A."/>
            <person name="Tonouchi A."/>
        </authorList>
    </citation>
    <scope>NUCLEOTIDE SEQUENCE [LARGE SCALE GENOMIC DNA]</scope>
    <source>
        <strain evidence="2 3">CTTW</strain>
    </source>
</reference>
<dbReference type="SUPFAM" id="SSF160631">
    <property type="entry name" value="SMI1/KNR4-like"/>
    <property type="match status" value="1"/>
</dbReference>
<proteinExistence type="predicted"/>
<protein>
    <recommendedName>
        <fullName evidence="1">Knr4/Smi1-like domain-containing protein</fullName>
    </recommendedName>
</protein>
<dbReference type="InterPro" id="IPR037883">
    <property type="entry name" value="Knr4/Smi1-like_sf"/>
</dbReference>
<reference evidence="2 3" key="1">
    <citation type="submission" date="2020-08" db="EMBL/GenBank/DDBJ databases">
        <title>Draft genome sequencing of an Anaerocolumna strain isolated from anoxic soil subjected to BSD treatment.</title>
        <authorList>
            <person name="Uek A."/>
            <person name="Tonouchi A."/>
        </authorList>
    </citation>
    <scope>NUCLEOTIDE SEQUENCE [LARGE SCALE GENOMIC DNA]</scope>
    <source>
        <strain evidence="2 3">CTTW</strain>
    </source>
</reference>
<evidence type="ECO:0000313" key="2">
    <source>
        <dbReference type="EMBL" id="BCJ99096.1"/>
    </source>
</evidence>
<accession>A0A7I8DS42</accession>
<dbReference type="Proteomes" id="UP000515703">
    <property type="component" value="Chromosome"/>
</dbReference>
<gene>
    <name evidence="2" type="ORF">bsdcttw_21370</name>
</gene>
<keyword evidence="3" id="KW-1185">Reference proteome</keyword>
<sequence>MEEKHFIREGPKLKYADIKKVEAEIGRDIPTDYIDFLMLHNGGHPEHCNFLDPETDRLDSAELFYGLGETFDLGVQRIRIPYAERAYAHCIFRRTSDLHLYRGRKFRKNIFMGQRGRNAGGGTALLSKYLFIGRFPDSFFKRAKGINV</sequence>
<dbReference type="EMBL" id="AP023368">
    <property type="protein sequence ID" value="BCJ99096.1"/>
    <property type="molecule type" value="Genomic_DNA"/>
</dbReference>
<dbReference type="AlphaFoldDB" id="A0A7I8DS42"/>
<dbReference type="KEGG" id="acht:bsdcttw_21370"/>
<name>A0A7I8DS42_9FIRM</name>
<evidence type="ECO:0000313" key="3">
    <source>
        <dbReference type="Proteomes" id="UP000515703"/>
    </source>
</evidence>
<dbReference type="InterPro" id="IPR018958">
    <property type="entry name" value="Knr4/Smi1-like_dom"/>
</dbReference>
<dbReference type="Pfam" id="PF09346">
    <property type="entry name" value="SMI1_KNR4"/>
    <property type="match status" value="1"/>
</dbReference>
<dbReference type="Gene3D" id="3.40.1580.10">
    <property type="entry name" value="SMI1/KNR4-like"/>
    <property type="match status" value="1"/>
</dbReference>
<feature type="domain" description="Knr4/Smi1-like" evidence="1">
    <location>
        <begin position="16"/>
        <end position="73"/>
    </location>
</feature>
<organism evidence="2 3">
    <name type="scientific">Anaerocolumna chitinilytica</name>
    <dbReference type="NCBI Taxonomy" id="1727145"/>
    <lineage>
        <taxon>Bacteria</taxon>
        <taxon>Bacillati</taxon>
        <taxon>Bacillota</taxon>
        <taxon>Clostridia</taxon>
        <taxon>Lachnospirales</taxon>
        <taxon>Lachnospiraceae</taxon>
        <taxon>Anaerocolumna</taxon>
    </lineage>
</organism>
<evidence type="ECO:0000259" key="1">
    <source>
        <dbReference type="Pfam" id="PF09346"/>
    </source>
</evidence>